<evidence type="ECO:0000313" key="2">
    <source>
        <dbReference type="EMBL" id="VUC36974.1"/>
    </source>
</evidence>
<proteinExistence type="predicted"/>
<protein>
    <recommendedName>
        <fullName evidence="4">F-box domain-containing protein</fullName>
    </recommendedName>
</protein>
<feature type="compositionally biased region" description="Acidic residues" evidence="1">
    <location>
        <begin position="17"/>
        <end position="35"/>
    </location>
</feature>
<evidence type="ECO:0000256" key="1">
    <source>
        <dbReference type="SAM" id="MobiDB-lite"/>
    </source>
</evidence>
<name>A0ABY6V0Q9_BIOOC</name>
<accession>A0ABY6V0Q9</accession>
<dbReference type="Proteomes" id="UP000766486">
    <property type="component" value="Unassembled WGS sequence"/>
</dbReference>
<dbReference type="EMBL" id="CABFNS010000936">
    <property type="protein sequence ID" value="VUC36974.1"/>
    <property type="molecule type" value="Genomic_DNA"/>
</dbReference>
<feature type="non-terminal residue" evidence="2">
    <location>
        <position position="605"/>
    </location>
</feature>
<feature type="non-terminal residue" evidence="2">
    <location>
        <position position="1"/>
    </location>
</feature>
<reference evidence="2 3" key="1">
    <citation type="submission" date="2019-06" db="EMBL/GenBank/DDBJ databases">
        <authorList>
            <person name="Broberg M."/>
        </authorList>
    </citation>
    <scope>NUCLEOTIDE SEQUENCE [LARGE SCALE GENOMIC DNA]</scope>
</reference>
<evidence type="ECO:0000313" key="3">
    <source>
        <dbReference type="Proteomes" id="UP000766486"/>
    </source>
</evidence>
<organism evidence="2 3">
    <name type="scientific">Bionectria ochroleuca</name>
    <name type="common">Gliocladium roseum</name>
    <dbReference type="NCBI Taxonomy" id="29856"/>
    <lineage>
        <taxon>Eukaryota</taxon>
        <taxon>Fungi</taxon>
        <taxon>Dikarya</taxon>
        <taxon>Ascomycota</taxon>
        <taxon>Pezizomycotina</taxon>
        <taxon>Sordariomycetes</taxon>
        <taxon>Hypocreomycetidae</taxon>
        <taxon>Hypocreales</taxon>
        <taxon>Bionectriaceae</taxon>
        <taxon>Clonostachys</taxon>
    </lineage>
</organism>
<sequence length="605" mass="69116">IFGFTYPGPLLTHGSSESEDGSEDGSEDSSEDGNDDDNHNSNDDDNDNGNDNGSDNGNDNDGDNGGGNNQDNHNDPPAEGEEVVDYSSSRWDDIEVDETFHEVCLRGLRGEALREVLYRTAYSYVPFPQEFKRRLLCLKDMFAPRLELLQPLPNELKIMVVERCLPSLTTQYILSADSIEHGDFELDLTEPIWARYIKFEGHYYVSALTNRPPVTDGPGAEPKDQYMLKMEKPEGPVVGMHIALDHLGIRKVVLSGNNKVNPADYKTNPSLGGWVSLPLGGQTYVICESDGLKLRRILFDGLDQTLWRCLWPAPQSQPSNLRLWSLDECTYQTRMTYLDLNKPSTRGYSICWYYDLMAICPLNSDGDKPNYQAWDIDRPKTIWVYLPIDQGEMIVELWKAVAENATVLVFVTSHGRTLTLGVRPRPTPNHDPEWLLQDQFQGEHTLLAEESWSGVARMAFPTPQPTPQGDPPTILPPVEYPEHFQELWYSSTELTGIVSMRICRMGKVIIGLLLSYKDGRQRTLGEVRFDCLEEEIDTEGTRGIAYRLSEKRRTIRKLRTVDPEERVYNLEDEKKGRHFVPWRGTWHWWFSYTECMLSHEDLHKD</sequence>
<gene>
    <name evidence="2" type="ORF">CLO192961_LOCUS462741</name>
</gene>
<comment type="caution">
    <text evidence="2">The sequence shown here is derived from an EMBL/GenBank/DDBJ whole genome shotgun (WGS) entry which is preliminary data.</text>
</comment>
<keyword evidence="3" id="KW-1185">Reference proteome</keyword>
<feature type="compositionally biased region" description="Low complexity" evidence="1">
    <location>
        <begin position="49"/>
        <end position="59"/>
    </location>
</feature>
<feature type="region of interest" description="Disordered" evidence="1">
    <location>
        <begin position="1"/>
        <end position="88"/>
    </location>
</feature>
<evidence type="ECO:0008006" key="4">
    <source>
        <dbReference type="Google" id="ProtNLM"/>
    </source>
</evidence>